<evidence type="ECO:0008006" key="4">
    <source>
        <dbReference type="Google" id="ProtNLM"/>
    </source>
</evidence>
<dbReference type="KEGG" id="apre:CNX65_22510"/>
<sequence>MPSGYEVLTGEIAALAGRVDGLAERLNGAVDAARTVTMDDSAYGVICQPFAALLQPFEEMGVNALAKAVEAVAENATTLRETSREYDDRESAQSAELDGMAR</sequence>
<dbReference type="InterPro" id="IPR022536">
    <property type="entry name" value="EspC"/>
</dbReference>
<dbReference type="GO" id="GO:0009306">
    <property type="term" value="P:protein secretion"/>
    <property type="evidence" value="ECO:0007669"/>
    <property type="project" value="InterPro"/>
</dbReference>
<dbReference type="RefSeq" id="WP_096495547.1">
    <property type="nucleotide sequence ID" value="NZ_CP023445.1"/>
</dbReference>
<evidence type="ECO:0000256" key="1">
    <source>
        <dbReference type="SAM" id="MobiDB-lite"/>
    </source>
</evidence>
<dbReference type="Proteomes" id="UP000218505">
    <property type="component" value="Chromosome"/>
</dbReference>
<dbReference type="EMBL" id="CP023445">
    <property type="protein sequence ID" value="ATE55716.1"/>
    <property type="molecule type" value="Genomic_DNA"/>
</dbReference>
<proteinExistence type="predicted"/>
<dbReference type="AlphaFoldDB" id="A0A290Z9Q0"/>
<evidence type="ECO:0000313" key="2">
    <source>
        <dbReference type="EMBL" id="ATE55716.1"/>
    </source>
</evidence>
<accession>A0A290Z9Q0</accession>
<protein>
    <recommendedName>
        <fullName evidence="4">ESX-1 secretion-associated protein</fullName>
    </recommendedName>
</protein>
<dbReference type="Pfam" id="PF10824">
    <property type="entry name" value="T7SS_ESX_EspC"/>
    <property type="match status" value="1"/>
</dbReference>
<reference evidence="2" key="1">
    <citation type="submission" date="2017-09" db="EMBL/GenBank/DDBJ databases">
        <title>Complete Genome Sequence of ansamitocin-producing Bacterium Actinosynnema pretiosum X47.</title>
        <authorList>
            <person name="Cao G."/>
            <person name="Zong G."/>
            <person name="Zhong C."/>
            <person name="Fu J."/>
        </authorList>
    </citation>
    <scope>NUCLEOTIDE SEQUENCE [LARGE SCALE GENOMIC DNA]</scope>
    <source>
        <strain evidence="2">X47</strain>
    </source>
</reference>
<gene>
    <name evidence="2" type="ORF">CNX65_22510</name>
</gene>
<evidence type="ECO:0000313" key="3">
    <source>
        <dbReference type="Proteomes" id="UP000218505"/>
    </source>
</evidence>
<name>A0A290Z9Q0_9PSEU</name>
<feature type="compositionally biased region" description="Basic and acidic residues" evidence="1">
    <location>
        <begin position="81"/>
        <end position="91"/>
    </location>
</feature>
<organism evidence="2 3">
    <name type="scientific">Actinosynnema pretiosum</name>
    <dbReference type="NCBI Taxonomy" id="42197"/>
    <lineage>
        <taxon>Bacteria</taxon>
        <taxon>Bacillati</taxon>
        <taxon>Actinomycetota</taxon>
        <taxon>Actinomycetes</taxon>
        <taxon>Pseudonocardiales</taxon>
        <taxon>Pseudonocardiaceae</taxon>
        <taxon>Actinosynnema</taxon>
    </lineage>
</organism>
<keyword evidence="3" id="KW-1185">Reference proteome</keyword>
<feature type="region of interest" description="Disordered" evidence="1">
    <location>
        <begin position="80"/>
        <end position="102"/>
    </location>
</feature>